<dbReference type="RefSeq" id="WP_322497431.1">
    <property type="nucleotide sequence ID" value="NZ_JARGYT010000011.1"/>
</dbReference>
<accession>A0ABU5L7A9</accession>
<evidence type="ECO:0000313" key="3">
    <source>
        <dbReference type="Proteomes" id="UP001293791"/>
    </source>
</evidence>
<feature type="transmembrane region" description="Helical" evidence="1">
    <location>
        <begin position="12"/>
        <end position="40"/>
    </location>
</feature>
<comment type="caution">
    <text evidence="2">The sequence shown here is derived from an EMBL/GenBank/DDBJ whole genome shotgun (WGS) entry which is preliminary data.</text>
</comment>
<reference evidence="2 3" key="1">
    <citation type="submission" date="2023-02" db="EMBL/GenBank/DDBJ databases">
        <title>Host association and intracellularity evolved multiple times independently in the Rickettsiales.</title>
        <authorList>
            <person name="Castelli M."/>
            <person name="Nardi T."/>
            <person name="Gammuto L."/>
            <person name="Bellinzona G."/>
            <person name="Sabaneyeva E."/>
            <person name="Potekhin A."/>
            <person name="Serra V."/>
            <person name="Petroni G."/>
            <person name="Sassera D."/>
        </authorList>
    </citation>
    <scope>NUCLEOTIDE SEQUENCE [LARGE SCALE GENOMIC DNA]</scope>
    <source>
        <strain evidence="2 3">BOD18</strain>
    </source>
</reference>
<keyword evidence="1" id="KW-0812">Transmembrane</keyword>
<dbReference type="EMBL" id="JARGYT010000011">
    <property type="protein sequence ID" value="MDZ5761932.1"/>
    <property type="molecule type" value="Genomic_DNA"/>
</dbReference>
<keyword evidence="1" id="KW-0472">Membrane</keyword>
<proteinExistence type="predicted"/>
<name>A0ABU5L7A9_9RICK</name>
<evidence type="ECO:0000313" key="2">
    <source>
        <dbReference type="EMBL" id="MDZ5761932.1"/>
    </source>
</evidence>
<gene>
    <name evidence="2" type="ORF">Cyrtocomes_00295</name>
</gene>
<keyword evidence="3" id="KW-1185">Reference proteome</keyword>
<keyword evidence="1" id="KW-1133">Transmembrane helix</keyword>
<protein>
    <submittedName>
        <fullName evidence="2">DUF3971 domain protein</fullName>
    </submittedName>
</protein>
<sequence length="1008" mass="113389">MSEKKKSLTKSIFIAVFLKIIKIFSVFVTILISPLIYLYIVGPISSDSLNNYAFKWLEAHSKKGINISMEKVLLYCDLENFGLGINIINPSIVVLSNSSDCKKIYTKSIKITLRLIDIIKGDLYSSFKFLTLNEPLQFSMLEYCDASLEEDKLDEDIGIDPDELKNIIYSIGELKLKLEVSDQLEPLVLEAIVDKEKDVYGMIFISIDVVSFQPITRAEMCISLETGRLVCDTVIKNINFYSLFKYLDPDYQNKDFDLNADISIKSDLVSPSKGASISLLNLNGFIQGRSMRAPITSDELEISISREFDEFFIKGGKIFVNKKEFLVDFSIDKSLNYQVRPLTKFLTVQEIVEYWPSGVELEAQDWIREHIKSGKISDIMIEKKLDQDIMIEFKLLDSRISSILDSKIPPIFITNADLLLKGGVLYAKSSNATILRSKIKNCSLTLDLNNKVEALKINASIEGSVSEVVGIAKKFAPYIPINENHINGVSETYLDIKLDSEWEEDIEIKSSFQDLSIKNVVGNIHLNRWNGFLLLKNKKVTIEGVASINGSLPVSIKFEKDIENTASQAKLAINIMEANSKNWQKAGIAIPKYISGPISSNINCIFYKNYLNLSAEFNLFKSSVVLPYLKFEKHHNKRGYVSLNLRKEYRSNKMELGSYKVDMDEFLSVGDGSISDDLEQISIKSNFNFIKGSNFNFNYTENKESVNLDINGASLNVSLDSFLQEKTTNQKIFKLNCNLKNLSFDNHHSMVLSKINIDYRNGKLNEMLINSALSTGGSIMVFYDFPVLSITSDNAGSVLQLLGIGSDMNGGKLEIKGFFNEDNNIKNGDAKFMGHASIYVYSLKVNPTLAQILSTLSISSKNPEFRFQAKNKKMVLFDTFHTDIELDSYNILSFNKILAEGQLLNVEGAGFIDIDTEFVDIQCRIVPVDNIVNYIIGKAPIIGNLLSGNTRGDLIYSKLKIYGEKGSKKVDVTHVPGVIGRIMGMQNEIESEIMRSKIKLMKKKRAGS</sequence>
<organism evidence="2 3">
    <name type="scientific">Candidatus Cyrtobacter comes</name>
    <dbReference type="NCBI Taxonomy" id="675776"/>
    <lineage>
        <taxon>Bacteria</taxon>
        <taxon>Pseudomonadati</taxon>
        <taxon>Pseudomonadota</taxon>
        <taxon>Alphaproteobacteria</taxon>
        <taxon>Rickettsiales</taxon>
        <taxon>Candidatus Midichloriaceae</taxon>
        <taxon>Candidatus Cyrtobacter</taxon>
    </lineage>
</organism>
<evidence type="ECO:0000256" key="1">
    <source>
        <dbReference type="SAM" id="Phobius"/>
    </source>
</evidence>
<dbReference type="Proteomes" id="UP001293791">
    <property type="component" value="Unassembled WGS sequence"/>
</dbReference>